<gene>
    <name evidence="4" type="ordered locus">PMT9312_1164</name>
</gene>
<dbReference type="InterPro" id="IPR027417">
    <property type="entry name" value="P-loop_NTPase"/>
</dbReference>
<dbReference type="STRING" id="74546.PMT9312_1164"/>
<dbReference type="KEGG" id="pmi:PMT9312_1164"/>
<feature type="domain" description="Sulfotransferase" evidence="3">
    <location>
        <begin position="4"/>
        <end position="164"/>
    </location>
</feature>
<dbReference type="Pfam" id="PF00685">
    <property type="entry name" value="Sulfotransfer_1"/>
    <property type="match status" value="1"/>
</dbReference>
<dbReference type="EMBL" id="CP000111">
    <property type="protein sequence ID" value="ABB50223.1"/>
    <property type="molecule type" value="Genomic_DNA"/>
</dbReference>
<sequence>MKITWLASYPRSGNTYLRTILFNCFGIKTASIYPKDLGGNKILENFVGHIEHNQNKTITFQKGSIPIIKTHKLNQDDNRTIYIIRDGRAASVSLWNFYGKKIPIKDIILGNHRFGTWKDHLISWNPLKRPNTLLIKYEDILCNFEYVLNSIETFLEIKVLSKKLPSRDTVATFDGRWVRSKTDWKEKISSEELNLFNKINYPVLKEFGYE</sequence>
<evidence type="ECO:0000256" key="2">
    <source>
        <dbReference type="ARBA" id="ARBA00022679"/>
    </source>
</evidence>
<dbReference type="PANTHER" id="PTHR11783">
    <property type="entry name" value="SULFOTRANSFERASE SULT"/>
    <property type="match status" value="1"/>
</dbReference>
<proteinExistence type="inferred from homology"/>
<evidence type="ECO:0000313" key="5">
    <source>
        <dbReference type="Proteomes" id="UP000002715"/>
    </source>
</evidence>
<dbReference type="Gene3D" id="3.40.50.300">
    <property type="entry name" value="P-loop containing nucleotide triphosphate hydrolases"/>
    <property type="match status" value="1"/>
</dbReference>
<reference evidence="5" key="1">
    <citation type="submission" date="2005-07" db="EMBL/GenBank/DDBJ databases">
        <title>Complete sequence of Prochlorococcus marinus str. MIT 9312.</title>
        <authorList>
            <consortium name="US DOE Joint Genome Institute"/>
            <person name="Copeland A."/>
            <person name="Lucas S."/>
            <person name="Lapidus A."/>
            <person name="Barry K."/>
            <person name="Detter J.C."/>
            <person name="Glavina T."/>
            <person name="Hammon N."/>
            <person name="Israni S."/>
            <person name="Pitluck S."/>
            <person name="Thiel J."/>
            <person name="Schmutz J."/>
            <person name="Larimer F."/>
            <person name="Land M."/>
            <person name="Kyrpides N."/>
            <person name="Lykidis A."/>
            <person name="Richardson P."/>
        </authorList>
    </citation>
    <scope>NUCLEOTIDE SEQUENCE [LARGE SCALE GENOMIC DNA]</scope>
    <source>
        <strain evidence="5">MIT 9312</strain>
    </source>
</reference>
<dbReference type="SUPFAM" id="SSF52540">
    <property type="entry name" value="P-loop containing nucleoside triphosphate hydrolases"/>
    <property type="match status" value="1"/>
</dbReference>
<dbReference type="HOGENOM" id="CLU_1309222_0_0_3"/>
<dbReference type="eggNOG" id="COG0438">
    <property type="taxonomic scope" value="Bacteria"/>
</dbReference>
<evidence type="ECO:0000313" key="4">
    <source>
        <dbReference type="EMBL" id="ABB50223.1"/>
    </source>
</evidence>
<name>Q31A72_PROM9</name>
<dbReference type="GO" id="GO:0008146">
    <property type="term" value="F:sulfotransferase activity"/>
    <property type="evidence" value="ECO:0007669"/>
    <property type="project" value="InterPro"/>
</dbReference>
<evidence type="ECO:0000259" key="3">
    <source>
        <dbReference type="Pfam" id="PF00685"/>
    </source>
</evidence>
<comment type="similarity">
    <text evidence="1">Belongs to the sulfotransferase 1 family.</text>
</comment>
<dbReference type="RefSeq" id="WP_011376713.1">
    <property type="nucleotide sequence ID" value="NC_007577.1"/>
</dbReference>
<dbReference type="Proteomes" id="UP000002715">
    <property type="component" value="Chromosome"/>
</dbReference>
<keyword evidence="2 4" id="KW-0808">Transferase</keyword>
<dbReference type="InterPro" id="IPR000863">
    <property type="entry name" value="Sulfotransferase_dom"/>
</dbReference>
<dbReference type="OrthoDB" id="8446141at2"/>
<organism evidence="4 5">
    <name type="scientific">Prochlorococcus marinus (strain MIT 9312)</name>
    <dbReference type="NCBI Taxonomy" id="74546"/>
    <lineage>
        <taxon>Bacteria</taxon>
        <taxon>Bacillati</taxon>
        <taxon>Cyanobacteriota</taxon>
        <taxon>Cyanophyceae</taxon>
        <taxon>Synechococcales</taxon>
        <taxon>Prochlorococcaceae</taxon>
        <taxon>Prochlorococcus</taxon>
    </lineage>
</organism>
<dbReference type="AlphaFoldDB" id="Q31A72"/>
<evidence type="ECO:0000256" key="1">
    <source>
        <dbReference type="ARBA" id="ARBA00005771"/>
    </source>
</evidence>
<accession>Q31A72</accession>
<protein>
    <submittedName>
        <fullName evidence="4">Sulfotransferase family protein</fullName>
    </submittedName>
</protein>